<proteinExistence type="inferred from homology"/>
<organism evidence="4 5">
    <name type="scientific">Mytilus coruscus</name>
    <name type="common">Sea mussel</name>
    <dbReference type="NCBI Taxonomy" id="42192"/>
    <lineage>
        <taxon>Eukaryota</taxon>
        <taxon>Metazoa</taxon>
        <taxon>Spiralia</taxon>
        <taxon>Lophotrochozoa</taxon>
        <taxon>Mollusca</taxon>
        <taxon>Bivalvia</taxon>
        <taxon>Autobranchia</taxon>
        <taxon>Pteriomorphia</taxon>
        <taxon>Mytilida</taxon>
        <taxon>Mytiloidea</taxon>
        <taxon>Mytilidae</taxon>
        <taxon>Mytilinae</taxon>
        <taxon>Mytilus</taxon>
    </lineage>
</organism>
<dbReference type="OrthoDB" id="6136980at2759"/>
<evidence type="ECO:0000256" key="2">
    <source>
        <dbReference type="ARBA" id="ARBA00022741"/>
    </source>
</evidence>
<accession>A0A6J8BPG8</accession>
<evidence type="ECO:0000313" key="4">
    <source>
        <dbReference type="EMBL" id="CAC5385496.1"/>
    </source>
</evidence>
<dbReference type="PANTHER" id="PTHR14187">
    <property type="entry name" value="ALPHA KINASE/ELONGATION FACTOR 2 KINASE"/>
    <property type="match status" value="1"/>
</dbReference>
<comment type="similarity">
    <text evidence="1">Belongs to the heat shock protein 70 family.</text>
</comment>
<dbReference type="GO" id="GO:0005524">
    <property type="term" value="F:ATP binding"/>
    <property type="evidence" value="ECO:0007669"/>
    <property type="project" value="UniProtKB-KW"/>
</dbReference>
<dbReference type="SUPFAM" id="SSF53067">
    <property type="entry name" value="Actin-like ATPase domain"/>
    <property type="match status" value="2"/>
</dbReference>
<keyword evidence="2" id="KW-0547">Nucleotide-binding</keyword>
<dbReference type="Pfam" id="PF00012">
    <property type="entry name" value="HSP70"/>
    <property type="match status" value="1"/>
</dbReference>
<dbReference type="Gene3D" id="3.90.640.10">
    <property type="entry name" value="Actin, Chain A, domain 4"/>
    <property type="match status" value="1"/>
</dbReference>
<protein>
    <submittedName>
        <fullName evidence="4">Uncharacterized protein</fullName>
    </submittedName>
</protein>
<evidence type="ECO:0000256" key="3">
    <source>
        <dbReference type="ARBA" id="ARBA00022840"/>
    </source>
</evidence>
<gene>
    <name evidence="4" type="ORF">MCOR_21038</name>
</gene>
<reference evidence="4 5" key="1">
    <citation type="submission" date="2020-06" db="EMBL/GenBank/DDBJ databases">
        <authorList>
            <person name="Li R."/>
            <person name="Bekaert M."/>
        </authorList>
    </citation>
    <scope>NUCLEOTIDE SEQUENCE [LARGE SCALE GENOMIC DNA]</scope>
    <source>
        <strain evidence="5">wild</strain>
    </source>
</reference>
<dbReference type="PANTHER" id="PTHR14187:SF5">
    <property type="entry name" value="HEAT SHOCK 70 KDA PROTEIN 12A"/>
    <property type="match status" value="1"/>
</dbReference>
<dbReference type="EMBL" id="CACVKT020003724">
    <property type="protein sequence ID" value="CAC5385496.1"/>
    <property type="molecule type" value="Genomic_DNA"/>
</dbReference>
<keyword evidence="5" id="KW-1185">Reference proteome</keyword>
<evidence type="ECO:0000313" key="5">
    <source>
        <dbReference type="Proteomes" id="UP000507470"/>
    </source>
</evidence>
<dbReference type="InterPro" id="IPR013126">
    <property type="entry name" value="Hsp_70_fam"/>
</dbReference>
<dbReference type="AlphaFoldDB" id="A0A6J8BPG8"/>
<dbReference type="GO" id="GO:0140662">
    <property type="term" value="F:ATP-dependent protein folding chaperone"/>
    <property type="evidence" value="ECO:0007669"/>
    <property type="project" value="InterPro"/>
</dbReference>
<evidence type="ECO:0000256" key="1">
    <source>
        <dbReference type="ARBA" id="ARBA00007381"/>
    </source>
</evidence>
<dbReference type="InterPro" id="IPR043129">
    <property type="entry name" value="ATPase_NBD"/>
</dbReference>
<sequence>MHLSTVSMIEDISGKSALAMDVFSLSIQALKDHLMETLDKQGIGMRVEDIRWVLTVPAIWTDAAKQFMRKSAEKAGIPGENLLIALEPEAASIYCQYLPTEKLNGAEEGFTMSEVGTKYMIIDLGGGTADMTVHEKQENEKLKELCQATGDACGGTSIDNEFFQLLVKLVGGPLMYSLSKDNPSAYLDLFREFETIKRTINPNKSGKVNFTIPFVAIDTLCQNEFWRRFQKYCLILFNER</sequence>
<name>A0A6J8BPG8_MYTCO</name>
<dbReference type="Gene3D" id="3.30.420.40">
    <property type="match status" value="2"/>
</dbReference>
<keyword evidence="3" id="KW-0067">ATP-binding</keyword>
<dbReference type="Proteomes" id="UP000507470">
    <property type="component" value="Unassembled WGS sequence"/>
</dbReference>